<dbReference type="RefSeq" id="WP_327101398.1">
    <property type="nucleotide sequence ID" value="NZ_CP109149.1"/>
</dbReference>
<evidence type="ECO:0000313" key="4">
    <source>
        <dbReference type="Proteomes" id="UP001432062"/>
    </source>
</evidence>
<accession>A0ABZ1Z1T9</accession>
<evidence type="ECO:0000313" key="3">
    <source>
        <dbReference type="EMBL" id="WUV48371.1"/>
    </source>
</evidence>
<feature type="compositionally biased region" description="Gly residues" evidence="1">
    <location>
        <begin position="133"/>
        <end position="145"/>
    </location>
</feature>
<dbReference type="EMBL" id="CP109441">
    <property type="protein sequence ID" value="WUV48371.1"/>
    <property type="molecule type" value="Genomic_DNA"/>
</dbReference>
<dbReference type="Gene3D" id="2.60.40.1650">
    <property type="entry name" value="Porin MspA (Ig-like beta-sandwich domain)"/>
    <property type="match status" value="2"/>
</dbReference>
<keyword evidence="4" id="KW-1185">Reference proteome</keyword>
<name>A0ABZ1Z1T9_9NOCA</name>
<keyword evidence="2" id="KW-0732">Signal</keyword>
<dbReference type="Pfam" id="PF09203">
    <property type="entry name" value="MspA"/>
    <property type="match status" value="1"/>
</dbReference>
<evidence type="ECO:0000256" key="1">
    <source>
        <dbReference type="SAM" id="MobiDB-lite"/>
    </source>
</evidence>
<proteinExistence type="predicted"/>
<gene>
    <name evidence="3" type="ORF">OG563_09325</name>
</gene>
<feature type="chain" id="PRO_5045899199" evidence="2">
    <location>
        <begin position="28"/>
        <end position="243"/>
    </location>
</feature>
<organism evidence="3 4">
    <name type="scientific">Nocardia vinacea</name>
    <dbReference type="NCBI Taxonomy" id="96468"/>
    <lineage>
        <taxon>Bacteria</taxon>
        <taxon>Bacillati</taxon>
        <taxon>Actinomycetota</taxon>
        <taxon>Actinomycetes</taxon>
        <taxon>Mycobacteriales</taxon>
        <taxon>Nocardiaceae</taxon>
        <taxon>Nocardia</taxon>
    </lineage>
</organism>
<feature type="region of interest" description="Disordered" evidence="1">
    <location>
        <begin position="111"/>
        <end position="145"/>
    </location>
</feature>
<feature type="signal peptide" evidence="2">
    <location>
        <begin position="1"/>
        <end position="27"/>
    </location>
</feature>
<evidence type="ECO:0000256" key="2">
    <source>
        <dbReference type="SAM" id="SignalP"/>
    </source>
</evidence>
<protein>
    <submittedName>
        <fullName evidence="3">MspA family porin</fullName>
    </submittedName>
</protein>
<reference evidence="3" key="1">
    <citation type="submission" date="2022-10" db="EMBL/GenBank/DDBJ databases">
        <title>The complete genomes of actinobacterial strains from the NBC collection.</title>
        <authorList>
            <person name="Joergensen T.S."/>
            <person name="Alvarez Arevalo M."/>
            <person name="Sterndorff E.B."/>
            <person name="Faurdal D."/>
            <person name="Vuksanovic O."/>
            <person name="Mourched A.-S."/>
            <person name="Charusanti P."/>
            <person name="Shaw S."/>
            <person name="Blin K."/>
            <person name="Weber T."/>
        </authorList>
    </citation>
    <scope>NUCLEOTIDE SEQUENCE</scope>
    <source>
        <strain evidence="3">NBC_01482</strain>
    </source>
</reference>
<sequence length="243" mass="24368">MRRSLGAAIMTCAFLPVVLVTSGAAQADTSIPLPDGHDRFTTRDGLVVAVDRTGEHATISGSMAASPLSRNAWVSGVTSMHVTVPADITVTGGRIETGYLVGCQVDLGSATHADGSGDTPPPQPKTDAPAGADNGGNNGDGGGGGNGGVTAGGYAGGTAGDSGVSPYADPSLSIQLKPGKVTTKEIEDYTFTGTSGITQYVDHTLSIEGCAGAAEARAYTTVTVHDNVIDDSETLWGQPFSLG</sequence>
<dbReference type="Proteomes" id="UP001432062">
    <property type="component" value="Chromosome"/>
</dbReference>
<dbReference type="InterPro" id="IPR015286">
    <property type="entry name" value="Porin_fam_mycobact-type"/>
</dbReference>